<feature type="signal peptide" evidence="2">
    <location>
        <begin position="1"/>
        <end position="23"/>
    </location>
</feature>
<keyword evidence="2" id="KW-0732">Signal</keyword>
<evidence type="ECO:0000259" key="3">
    <source>
        <dbReference type="PROSITE" id="PS50222"/>
    </source>
</evidence>
<dbReference type="InterPro" id="IPR002048">
    <property type="entry name" value="EF_hand_dom"/>
</dbReference>
<evidence type="ECO:0000313" key="5">
    <source>
        <dbReference type="Proteomes" id="UP000207598"/>
    </source>
</evidence>
<accession>A0A238L3U5</accession>
<sequence>MKHLRKPAIVLSVALLGAAPAIADNDHHGDAKGPAAKGAMGPSTFSKDDMPMAGADAPMMQNMMRMMMMMHSGGMNPGAGNPVGMGMMDQDMMRMMMGNSMMGGMDGGMEPGQMMQSRLKEYDADGDGALGIDEFASWHAAMMREQMVDRFQHLDADGDGKISPQEMDSFAGRLKPGTGDMGQRGPMMSDQN</sequence>
<dbReference type="CDD" id="cd00051">
    <property type="entry name" value="EFh"/>
    <property type="match status" value="1"/>
</dbReference>
<dbReference type="InterPro" id="IPR011992">
    <property type="entry name" value="EF-hand-dom_pair"/>
</dbReference>
<dbReference type="InterPro" id="IPR018247">
    <property type="entry name" value="EF_Hand_1_Ca_BS"/>
</dbReference>
<evidence type="ECO:0000256" key="1">
    <source>
        <dbReference type="SAM" id="MobiDB-lite"/>
    </source>
</evidence>
<dbReference type="Proteomes" id="UP000207598">
    <property type="component" value="Unassembled WGS sequence"/>
</dbReference>
<dbReference type="PROSITE" id="PS00018">
    <property type="entry name" value="EF_HAND_1"/>
    <property type="match status" value="1"/>
</dbReference>
<proteinExistence type="predicted"/>
<reference evidence="4 5" key="1">
    <citation type="submission" date="2017-05" db="EMBL/GenBank/DDBJ databases">
        <authorList>
            <person name="Song R."/>
            <person name="Chenine A.L."/>
            <person name="Ruprecht R.M."/>
        </authorList>
    </citation>
    <scope>NUCLEOTIDE SEQUENCE [LARGE SCALE GENOMIC DNA]</scope>
    <source>
        <strain evidence="4 5">CECT 8898</strain>
    </source>
</reference>
<dbReference type="AlphaFoldDB" id="A0A238L3U5"/>
<feature type="region of interest" description="Disordered" evidence="1">
    <location>
        <begin position="167"/>
        <end position="192"/>
    </location>
</feature>
<dbReference type="PROSITE" id="PS50222">
    <property type="entry name" value="EF_HAND_2"/>
    <property type="match status" value="1"/>
</dbReference>
<organism evidence="4 5">
    <name type="scientific">Maliponia aquimaris</name>
    <dbReference type="NCBI Taxonomy" id="1673631"/>
    <lineage>
        <taxon>Bacteria</taxon>
        <taxon>Pseudomonadati</taxon>
        <taxon>Pseudomonadota</taxon>
        <taxon>Alphaproteobacteria</taxon>
        <taxon>Rhodobacterales</taxon>
        <taxon>Paracoccaceae</taxon>
        <taxon>Maliponia</taxon>
    </lineage>
</organism>
<feature type="domain" description="EF-hand" evidence="3">
    <location>
        <begin position="142"/>
        <end position="177"/>
    </location>
</feature>
<keyword evidence="5" id="KW-1185">Reference proteome</keyword>
<protein>
    <submittedName>
        <fullName evidence="4">EF hand</fullName>
    </submittedName>
</protein>
<feature type="chain" id="PRO_5012127510" evidence="2">
    <location>
        <begin position="24"/>
        <end position="192"/>
    </location>
</feature>
<dbReference type="SMART" id="SM00054">
    <property type="entry name" value="EFh"/>
    <property type="match status" value="2"/>
</dbReference>
<dbReference type="GO" id="GO:0005509">
    <property type="term" value="F:calcium ion binding"/>
    <property type="evidence" value="ECO:0007669"/>
    <property type="project" value="InterPro"/>
</dbReference>
<feature type="compositionally biased region" description="Low complexity" evidence="1">
    <location>
        <begin position="32"/>
        <end position="42"/>
    </location>
</feature>
<evidence type="ECO:0000256" key="2">
    <source>
        <dbReference type="SAM" id="SignalP"/>
    </source>
</evidence>
<name>A0A238L3U5_9RHOB</name>
<dbReference type="RefSeq" id="WP_245853561.1">
    <property type="nucleotide sequence ID" value="NZ_FXYF01000017.1"/>
</dbReference>
<dbReference type="EMBL" id="FXYF01000017">
    <property type="protein sequence ID" value="SMX49753.1"/>
    <property type="molecule type" value="Genomic_DNA"/>
</dbReference>
<gene>
    <name evidence="4" type="ORF">MAA8898_04425</name>
</gene>
<dbReference type="Gene3D" id="1.10.238.10">
    <property type="entry name" value="EF-hand"/>
    <property type="match status" value="1"/>
</dbReference>
<dbReference type="Pfam" id="PF13202">
    <property type="entry name" value="EF-hand_5"/>
    <property type="match status" value="2"/>
</dbReference>
<evidence type="ECO:0000313" key="4">
    <source>
        <dbReference type="EMBL" id="SMX49753.1"/>
    </source>
</evidence>
<dbReference type="SUPFAM" id="SSF47473">
    <property type="entry name" value="EF-hand"/>
    <property type="match status" value="1"/>
</dbReference>
<feature type="region of interest" description="Disordered" evidence="1">
    <location>
        <begin position="27"/>
        <end position="51"/>
    </location>
</feature>